<gene>
    <name evidence="2" type="ORF">H9751_04380</name>
</gene>
<keyword evidence="1" id="KW-0472">Membrane</keyword>
<evidence type="ECO:0000313" key="2">
    <source>
        <dbReference type="EMBL" id="HJC84778.1"/>
    </source>
</evidence>
<reference evidence="2" key="2">
    <citation type="submission" date="2021-04" db="EMBL/GenBank/DDBJ databases">
        <authorList>
            <person name="Gilroy R."/>
        </authorList>
    </citation>
    <scope>NUCLEOTIDE SEQUENCE</scope>
    <source>
        <strain evidence="2">ChiHjej13B12-4958</strain>
    </source>
</reference>
<feature type="transmembrane region" description="Helical" evidence="1">
    <location>
        <begin position="226"/>
        <end position="245"/>
    </location>
</feature>
<protein>
    <submittedName>
        <fullName evidence="2">Uncharacterized protein</fullName>
    </submittedName>
</protein>
<dbReference type="EMBL" id="DWVP01000009">
    <property type="protein sequence ID" value="HJC84778.1"/>
    <property type="molecule type" value="Genomic_DNA"/>
</dbReference>
<comment type="caution">
    <text evidence="2">The sequence shown here is derived from an EMBL/GenBank/DDBJ whole genome shotgun (WGS) entry which is preliminary data.</text>
</comment>
<proteinExistence type="predicted"/>
<reference evidence="2" key="1">
    <citation type="journal article" date="2021" name="PeerJ">
        <title>Extensive microbial diversity within the chicken gut microbiome revealed by metagenomics and culture.</title>
        <authorList>
            <person name="Gilroy R."/>
            <person name="Ravi A."/>
            <person name="Getino M."/>
            <person name="Pursley I."/>
            <person name="Horton D.L."/>
            <person name="Alikhan N.F."/>
            <person name="Baker D."/>
            <person name="Gharbi K."/>
            <person name="Hall N."/>
            <person name="Watson M."/>
            <person name="Adriaenssens E.M."/>
            <person name="Foster-Nyarko E."/>
            <person name="Jarju S."/>
            <person name="Secka A."/>
            <person name="Antonio M."/>
            <person name="Oren A."/>
            <person name="Chaudhuri R.R."/>
            <person name="La Ragione R."/>
            <person name="Hildebrand F."/>
            <person name="Pallen M.J."/>
        </authorList>
    </citation>
    <scope>NUCLEOTIDE SEQUENCE</scope>
    <source>
        <strain evidence="2">ChiHjej13B12-4958</strain>
    </source>
</reference>
<evidence type="ECO:0000313" key="3">
    <source>
        <dbReference type="Proteomes" id="UP000823858"/>
    </source>
</evidence>
<keyword evidence="1" id="KW-0812">Transmembrane</keyword>
<evidence type="ECO:0000256" key="1">
    <source>
        <dbReference type="SAM" id="Phobius"/>
    </source>
</evidence>
<accession>A0A9D2TPJ7</accession>
<name>A0A9D2TPJ7_9CORY</name>
<feature type="transmembrane region" description="Helical" evidence="1">
    <location>
        <begin position="251"/>
        <end position="272"/>
    </location>
</feature>
<dbReference type="AlphaFoldDB" id="A0A9D2TPJ7"/>
<organism evidence="2 3">
    <name type="scientific">Candidatus Corynebacterium faecigallinarum</name>
    <dbReference type="NCBI Taxonomy" id="2838528"/>
    <lineage>
        <taxon>Bacteria</taxon>
        <taxon>Bacillati</taxon>
        <taxon>Actinomycetota</taxon>
        <taxon>Actinomycetes</taxon>
        <taxon>Mycobacteriales</taxon>
        <taxon>Corynebacteriaceae</taxon>
        <taxon>Corynebacterium</taxon>
    </lineage>
</organism>
<keyword evidence="1" id="KW-1133">Transmembrane helix</keyword>
<dbReference type="Proteomes" id="UP000823858">
    <property type="component" value="Unassembled WGS sequence"/>
</dbReference>
<sequence length="335" mass="33995">MAVVSVIGPDARLVRTVVEGLRGSRHRVVTGAGPDQADGVIAVVGAPVGDSASGAGGAGGTGDAADDAAVVRAVRDTMGLCVLHVSEDAMADAVAEVAAEPGVVVCRWTASDGPAAPAALETLGRVVESLWVDMRRWTADARRADADRADRVRIAVRLAAERLASELLAEPVADAAGLDRRFRARLTVSVLEQGVEMPHLGPAVGETVGASGDSGASGRFAKADGLTALAGVAALGAGAVVGATVTRTVGAPVIGVIVGVPVAVATFLVRWWTQRSARRTQDAATRAATLRRHWAAMVTDVVSRLEVPAVAEGLTDVSATARPDGHQAGRQVVAS</sequence>